<evidence type="ECO:0000313" key="2">
    <source>
        <dbReference type="Proteomes" id="UP001149140"/>
    </source>
</evidence>
<proteinExistence type="predicted"/>
<sequence>MATERTSRSDFVEAVAEARRIRGSINLEPADARRWSAIVAAVDGSLELRVGMPPRRLLRRAGDEQRWLQAHGFVQGVDCWVLPLPATTSDTEAAARWSAALEGAFGLDPGAVARTYTGTGVSWQDAPPVGAAYEEHVAAAMRAMVRGEFNRVHVFGGRPAGVWAFVWDVVGEPGLRIEYPHRDDPDSEIDTWHAERSPDGCRAGAAELLRRVLVDWPDARLLPLFIHLLTPHG</sequence>
<dbReference type="RefSeq" id="WP_270040095.1">
    <property type="nucleotide sequence ID" value="NZ_JAPDOD010000008.1"/>
</dbReference>
<evidence type="ECO:0000313" key="1">
    <source>
        <dbReference type="EMBL" id="MDA0160964.1"/>
    </source>
</evidence>
<dbReference type="AlphaFoldDB" id="A0A9X3S057"/>
<keyword evidence="2" id="KW-1185">Reference proteome</keyword>
<name>A0A9X3S057_9ACTN</name>
<accession>A0A9X3S057</accession>
<dbReference type="EMBL" id="JAPDOD010000008">
    <property type="protein sequence ID" value="MDA0160964.1"/>
    <property type="molecule type" value="Genomic_DNA"/>
</dbReference>
<comment type="caution">
    <text evidence="1">The sequence shown here is derived from an EMBL/GenBank/DDBJ whole genome shotgun (WGS) entry which is preliminary data.</text>
</comment>
<reference evidence="1" key="1">
    <citation type="submission" date="2022-10" db="EMBL/GenBank/DDBJ databases">
        <title>The WGS of Solirubrobacter ginsenosidimutans DSM 21036.</title>
        <authorList>
            <person name="Jiang Z."/>
        </authorList>
    </citation>
    <scope>NUCLEOTIDE SEQUENCE</scope>
    <source>
        <strain evidence="1">DSM 21036</strain>
    </source>
</reference>
<dbReference type="Proteomes" id="UP001149140">
    <property type="component" value="Unassembled WGS sequence"/>
</dbReference>
<organism evidence="1 2">
    <name type="scientific">Solirubrobacter ginsenosidimutans</name>
    <dbReference type="NCBI Taxonomy" id="490573"/>
    <lineage>
        <taxon>Bacteria</taxon>
        <taxon>Bacillati</taxon>
        <taxon>Actinomycetota</taxon>
        <taxon>Thermoleophilia</taxon>
        <taxon>Solirubrobacterales</taxon>
        <taxon>Solirubrobacteraceae</taxon>
        <taxon>Solirubrobacter</taxon>
    </lineage>
</organism>
<protein>
    <submittedName>
        <fullName evidence="1">Uncharacterized protein</fullName>
    </submittedName>
</protein>
<gene>
    <name evidence="1" type="ORF">OM076_11865</name>
</gene>